<dbReference type="Gene3D" id="2.60.40.1240">
    <property type="match status" value="1"/>
</dbReference>
<proteinExistence type="predicted"/>
<dbReference type="AlphaFoldDB" id="A0A7X0XRE5"/>
<dbReference type="EMBL" id="JAARUV010000003">
    <property type="protein sequence ID" value="MBC1779176.1"/>
    <property type="molecule type" value="Genomic_DNA"/>
</dbReference>
<protein>
    <submittedName>
        <fullName evidence="1">DUF4352 domain-containing protein</fullName>
    </submittedName>
</protein>
<organism evidence="1 2">
    <name type="scientific">Listeria booriae</name>
    <dbReference type="NCBI Taxonomy" id="1552123"/>
    <lineage>
        <taxon>Bacteria</taxon>
        <taxon>Bacillati</taxon>
        <taxon>Bacillota</taxon>
        <taxon>Bacilli</taxon>
        <taxon>Bacillales</taxon>
        <taxon>Listeriaceae</taxon>
        <taxon>Listeria</taxon>
    </lineage>
</organism>
<dbReference type="Proteomes" id="UP000547643">
    <property type="component" value="Unassembled WGS sequence"/>
</dbReference>
<comment type="caution">
    <text evidence="1">The sequence shown here is derived from an EMBL/GenBank/DDBJ whole genome shotgun (WGS) entry which is preliminary data.</text>
</comment>
<dbReference type="InterPro" id="IPR029051">
    <property type="entry name" value="DUF4352"/>
</dbReference>
<evidence type="ECO:0000313" key="1">
    <source>
        <dbReference type="EMBL" id="MBC1779176.1"/>
    </source>
</evidence>
<sequence length="149" mass="16047">MKKNKSWLAMCILSLAMLMVGCGKAESDDVGKTRAVNDLEITITNVAIQNSSNDDKQIAKIDFSIKNTGKEESGAGAGDFTIQTKDETKHPVYGLNANNFGSVIPAGKVLKGSGYYEIPTGQKSVTVLYEPYATATTERIAWKINVPAK</sequence>
<dbReference type="PROSITE" id="PS51257">
    <property type="entry name" value="PROKAR_LIPOPROTEIN"/>
    <property type="match status" value="1"/>
</dbReference>
<dbReference type="Pfam" id="PF11611">
    <property type="entry name" value="DUF4352"/>
    <property type="match status" value="1"/>
</dbReference>
<accession>A0A7X0XRE5</accession>
<dbReference type="RefSeq" id="WP_185495123.1">
    <property type="nucleotide sequence ID" value="NZ_JAARUV010000003.1"/>
</dbReference>
<evidence type="ECO:0000313" key="2">
    <source>
        <dbReference type="Proteomes" id="UP000547643"/>
    </source>
</evidence>
<name>A0A7X0XRE5_9LIST</name>
<gene>
    <name evidence="1" type="ORF">HCA46_10025</name>
</gene>
<reference evidence="1 2" key="1">
    <citation type="submission" date="2020-03" db="EMBL/GenBank/DDBJ databases">
        <title>Soil Listeria distribution.</title>
        <authorList>
            <person name="Liao J."/>
            <person name="Wiedmann M."/>
        </authorList>
    </citation>
    <scope>NUCLEOTIDE SEQUENCE [LARGE SCALE GENOMIC DNA]</scope>
    <source>
        <strain evidence="1 2">FSL L7-1017</strain>
    </source>
</reference>
<dbReference type="InterPro" id="IPR029050">
    <property type="entry name" value="Immunoprotect_excell_Ig-like"/>
</dbReference>